<reference evidence="15" key="3">
    <citation type="submission" date="2025-09" db="UniProtKB">
        <authorList>
            <consortium name="Ensembl"/>
        </authorList>
    </citation>
    <scope>IDENTIFICATION</scope>
</reference>
<name>A0A8C8TMR4_PERMB</name>
<keyword evidence="13" id="KW-0732">Signal</keyword>
<feature type="chain" id="PRO_5034907526" description="FXYD domain-containing ion transport regulator" evidence="13">
    <location>
        <begin position="22"/>
        <end position="183"/>
    </location>
</feature>
<evidence type="ECO:0000256" key="2">
    <source>
        <dbReference type="ARBA" id="ARBA00005948"/>
    </source>
</evidence>
<evidence type="ECO:0000256" key="10">
    <source>
        <dbReference type="ARBA" id="ARBA00023065"/>
    </source>
</evidence>
<dbReference type="PANTHER" id="PTHR14132">
    <property type="entry name" value="SODIUM/POTASSIUM-TRANSPORTING ATPASE SUBUNIT GAMMA"/>
    <property type="match status" value="1"/>
</dbReference>
<keyword evidence="9" id="KW-0915">Sodium</keyword>
<evidence type="ECO:0000256" key="5">
    <source>
        <dbReference type="ARBA" id="ARBA00022607"/>
    </source>
</evidence>
<reference evidence="15" key="2">
    <citation type="submission" date="2025-08" db="UniProtKB">
        <authorList>
            <consortium name="Ensembl"/>
        </authorList>
    </citation>
    <scope>IDENTIFICATION</scope>
</reference>
<evidence type="ECO:0000256" key="7">
    <source>
        <dbReference type="ARBA" id="ARBA00022958"/>
    </source>
</evidence>
<dbReference type="AlphaFoldDB" id="A0A8C8TMR4"/>
<evidence type="ECO:0000256" key="4">
    <source>
        <dbReference type="ARBA" id="ARBA00022538"/>
    </source>
</evidence>
<dbReference type="CDD" id="cd20323">
    <property type="entry name" value="FXYD_FXYD5"/>
    <property type="match status" value="1"/>
</dbReference>
<dbReference type="GO" id="GO:0016020">
    <property type="term" value="C:membrane"/>
    <property type="evidence" value="ECO:0007669"/>
    <property type="project" value="UniProtKB-SubCell"/>
</dbReference>
<feature type="transmembrane region" description="Helical" evidence="13">
    <location>
        <begin position="149"/>
        <end position="171"/>
    </location>
</feature>
<feature type="region of interest" description="Disordered" evidence="14">
    <location>
        <begin position="21"/>
        <end position="129"/>
    </location>
</feature>
<evidence type="ECO:0000256" key="1">
    <source>
        <dbReference type="ARBA" id="ARBA00004167"/>
    </source>
</evidence>
<feature type="compositionally biased region" description="Polar residues" evidence="14">
    <location>
        <begin position="66"/>
        <end position="75"/>
    </location>
</feature>
<feature type="compositionally biased region" description="Basic and acidic residues" evidence="14">
    <location>
        <begin position="116"/>
        <end position="129"/>
    </location>
</feature>
<comment type="similarity">
    <text evidence="2 13">Belongs to the FXYD family.</text>
</comment>
<evidence type="ECO:0000256" key="12">
    <source>
        <dbReference type="ARBA" id="ARBA00023201"/>
    </source>
</evidence>
<evidence type="ECO:0000256" key="6">
    <source>
        <dbReference type="ARBA" id="ARBA00022692"/>
    </source>
</evidence>
<reference evidence="15 16" key="1">
    <citation type="submission" date="2018-10" db="EMBL/GenBank/DDBJ databases">
        <title>Improved assembly of the deer mouse Peromyscus maniculatus genome.</title>
        <authorList>
            <person name="Lassance J.-M."/>
            <person name="Hoekstra H.E."/>
        </authorList>
    </citation>
    <scope>NUCLEOTIDE SEQUENCE [LARGE SCALE GENOMIC DNA]</scope>
</reference>
<keyword evidence="11 13" id="KW-0472">Membrane</keyword>
<keyword evidence="3 13" id="KW-0813">Transport</keyword>
<evidence type="ECO:0000313" key="16">
    <source>
        <dbReference type="Proteomes" id="UP000694547"/>
    </source>
</evidence>
<evidence type="ECO:0000313" key="15">
    <source>
        <dbReference type="Ensembl" id="ENSPEMP00000013660.2"/>
    </source>
</evidence>
<evidence type="ECO:0000256" key="9">
    <source>
        <dbReference type="ARBA" id="ARBA00023053"/>
    </source>
</evidence>
<keyword evidence="6 13" id="KW-0812">Transmembrane</keyword>
<keyword evidence="12" id="KW-0739">Sodium transport</keyword>
<dbReference type="Proteomes" id="UP000694547">
    <property type="component" value="Chromosome 1"/>
</dbReference>
<dbReference type="InterPro" id="IPR047297">
    <property type="entry name" value="FXYD_motif"/>
</dbReference>
<dbReference type="Ensembl" id="ENSPEMT00000017905.2">
    <property type="protein sequence ID" value="ENSPEMP00000013660.2"/>
    <property type="gene ID" value="ENSPEMG00000013644.2"/>
</dbReference>
<keyword evidence="10 13" id="KW-0406">Ion transport</keyword>
<sequence>MSPSSRLCLLVFVVLILPSRGQTPEKATSSFAEDQTSVNTHVPVPDKTNPEVQPTTPIPHWEADVETTQSQTVARTKTEQRTEMGVTTTNPGTDPGTHRSSKEGTTTLPGIRTPRPTKDRMSHHLPEARDKDENDPFYYDDFTLRKRGLLVAAVLFITGIIILTSESGAWAERAPRGGRSGLP</sequence>
<comment type="subcellular location">
    <subcellularLocation>
        <location evidence="1">Membrane</location>
        <topology evidence="1">Single-pass membrane protein</topology>
    </subcellularLocation>
</comment>
<dbReference type="InterPro" id="IPR000272">
    <property type="entry name" value="Ion-transport_regulator_FXYD"/>
</dbReference>
<feature type="signal peptide" evidence="13">
    <location>
        <begin position="1"/>
        <end position="21"/>
    </location>
</feature>
<dbReference type="GO" id="GO:0043269">
    <property type="term" value="P:regulation of monoatomic ion transport"/>
    <property type="evidence" value="ECO:0007669"/>
    <property type="project" value="InterPro"/>
</dbReference>
<accession>A0A8C8TMR4</accession>
<dbReference type="GO" id="GO:0017080">
    <property type="term" value="F:sodium channel regulator activity"/>
    <property type="evidence" value="ECO:0007669"/>
    <property type="project" value="TreeGrafter"/>
</dbReference>
<proteinExistence type="inferred from homology"/>
<dbReference type="GO" id="GO:0006814">
    <property type="term" value="P:sodium ion transport"/>
    <property type="evidence" value="ECO:0007669"/>
    <property type="project" value="UniProtKB-KW"/>
</dbReference>
<keyword evidence="16" id="KW-1185">Reference proteome</keyword>
<evidence type="ECO:0000256" key="11">
    <source>
        <dbReference type="ARBA" id="ARBA00023136"/>
    </source>
</evidence>
<organism evidence="15 16">
    <name type="scientific">Peromyscus maniculatus bairdii</name>
    <name type="common">Prairie deer mouse</name>
    <dbReference type="NCBI Taxonomy" id="230844"/>
    <lineage>
        <taxon>Eukaryota</taxon>
        <taxon>Metazoa</taxon>
        <taxon>Chordata</taxon>
        <taxon>Craniata</taxon>
        <taxon>Vertebrata</taxon>
        <taxon>Euteleostomi</taxon>
        <taxon>Mammalia</taxon>
        <taxon>Eutheria</taxon>
        <taxon>Euarchontoglires</taxon>
        <taxon>Glires</taxon>
        <taxon>Rodentia</taxon>
        <taxon>Myomorpha</taxon>
        <taxon>Muroidea</taxon>
        <taxon>Cricetidae</taxon>
        <taxon>Neotominae</taxon>
        <taxon>Peromyscus</taxon>
    </lineage>
</organism>
<evidence type="ECO:0000256" key="13">
    <source>
        <dbReference type="RuleBase" id="RU364131"/>
    </source>
</evidence>
<dbReference type="GO" id="GO:0006813">
    <property type="term" value="P:potassium ion transport"/>
    <property type="evidence" value="ECO:0007669"/>
    <property type="project" value="UniProtKB-KW"/>
</dbReference>
<evidence type="ECO:0000256" key="8">
    <source>
        <dbReference type="ARBA" id="ARBA00022989"/>
    </source>
</evidence>
<keyword evidence="8 13" id="KW-1133">Transmembrane helix</keyword>
<feature type="compositionally biased region" description="Polar residues" evidence="14">
    <location>
        <begin position="21"/>
        <end position="40"/>
    </location>
</feature>
<dbReference type="Gene3D" id="1.20.5.780">
    <property type="entry name" value="Single helix bin"/>
    <property type="match status" value="1"/>
</dbReference>
<keyword evidence="5" id="KW-0740">Sodium/potassium transport</keyword>
<dbReference type="GeneTree" id="ENSGT01140000282855"/>
<protein>
    <recommendedName>
        <fullName evidence="13">FXYD domain-containing ion transport regulator</fullName>
    </recommendedName>
</protein>
<evidence type="ECO:0000256" key="14">
    <source>
        <dbReference type="SAM" id="MobiDB-lite"/>
    </source>
</evidence>
<dbReference type="PANTHER" id="PTHR14132:SF14">
    <property type="entry name" value="FXYD DOMAIN-CONTAINING ION TRANSPORT REGULATOR 5"/>
    <property type="match status" value="1"/>
</dbReference>
<dbReference type="Pfam" id="PF02038">
    <property type="entry name" value="ATP1G1_PLM_MAT8"/>
    <property type="match status" value="1"/>
</dbReference>
<keyword evidence="4" id="KW-0633">Potassium transport</keyword>
<evidence type="ECO:0000256" key="3">
    <source>
        <dbReference type="ARBA" id="ARBA00022448"/>
    </source>
</evidence>
<keyword evidence="7" id="KW-0630">Potassium</keyword>
<dbReference type="PROSITE" id="PS01310">
    <property type="entry name" value="FXYD"/>
    <property type="match status" value="1"/>
</dbReference>